<gene>
    <name evidence="2" type="ORF">RM590_31175</name>
</gene>
<evidence type="ECO:0000259" key="1">
    <source>
        <dbReference type="PROSITE" id="PS51186"/>
    </source>
</evidence>
<name>A0ABU2MZS0_9ACTN</name>
<dbReference type="PROSITE" id="PS51186">
    <property type="entry name" value="GNAT"/>
    <property type="match status" value="1"/>
</dbReference>
<dbReference type="SUPFAM" id="SSF55729">
    <property type="entry name" value="Acyl-CoA N-acyltransferases (Nat)"/>
    <property type="match status" value="1"/>
</dbReference>
<dbReference type="InterPro" id="IPR016181">
    <property type="entry name" value="Acyl_CoA_acyltransferase"/>
</dbReference>
<accession>A0ABU2MZS0</accession>
<reference evidence="3" key="1">
    <citation type="submission" date="2023-07" db="EMBL/GenBank/DDBJ databases">
        <title>30 novel species of actinomycetes from the DSMZ collection.</title>
        <authorList>
            <person name="Nouioui I."/>
        </authorList>
    </citation>
    <scope>NUCLEOTIDE SEQUENCE [LARGE SCALE GENOMIC DNA]</scope>
    <source>
        <strain evidence="3">DSM 44938</strain>
    </source>
</reference>
<dbReference type="Proteomes" id="UP001183246">
    <property type="component" value="Unassembled WGS sequence"/>
</dbReference>
<dbReference type="InterPro" id="IPR000182">
    <property type="entry name" value="GNAT_dom"/>
</dbReference>
<protein>
    <submittedName>
        <fullName evidence="2">GNAT family N-acetyltransferase</fullName>
    </submittedName>
</protein>
<comment type="caution">
    <text evidence="2">The sequence shown here is derived from an EMBL/GenBank/DDBJ whole genome shotgun (WGS) entry which is preliminary data.</text>
</comment>
<organism evidence="2 3">
    <name type="scientific">Streptomyces litchfieldiae</name>
    <dbReference type="NCBI Taxonomy" id="3075543"/>
    <lineage>
        <taxon>Bacteria</taxon>
        <taxon>Bacillati</taxon>
        <taxon>Actinomycetota</taxon>
        <taxon>Actinomycetes</taxon>
        <taxon>Kitasatosporales</taxon>
        <taxon>Streptomycetaceae</taxon>
        <taxon>Streptomyces</taxon>
    </lineage>
</organism>
<keyword evidence="3" id="KW-1185">Reference proteome</keyword>
<dbReference type="Gene3D" id="3.40.630.30">
    <property type="match status" value="1"/>
</dbReference>
<feature type="domain" description="N-acetyltransferase" evidence="1">
    <location>
        <begin position="3"/>
        <end position="134"/>
    </location>
</feature>
<evidence type="ECO:0000313" key="2">
    <source>
        <dbReference type="EMBL" id="MDT0347011.1"/>
    </source>
</evidence>
<dbReference type="CDD" id="cd04301">
    <property type="entry name" value="NAT_SF"/>
    <property type="match status" value="1"/>
</dbReference>
<dbReference type="EMBL" id="JAVREL010000026">
    <property type="protein sequence ID" value="MDT0347011.1"/>
    <property type="molecule type" value="Genomic_DNA"/>
</dbReference>
<proteinExistence type="predicted"/>
<sequence length="134" mass="14459">MTETITYAWRGDFANAELATLHAQGFGHPPGDEDWRARVVRHSLGWVCARDESGELVGFVNVAWDGGGHAFLLDTVVSPGHRRSGIATRLVALAADGARAAGCEWLHVDFEDHLRGFYVDACGFRPTAAGLIAL</sequence>
<dbReference type="RefSeq" id="WP_311708135.1">
    <property type="nucleotide sequence ID" value="NZ_JAVREL010000026.1"/>
</dbReference>
<dbReference type="Pfam" id="PF00583">
    <property type="entry name" value="Acetyltransf_1"/>
    <property type="match status" value="1"/>
</dbReference>
<evidence type="ECO:0000313" key="3">
    <source>
        <dbReference type="Proteomes" id="UP001183246"/>
    </source>
</evidence>